<feature type="compositionally biased region" description="Polar residues" evidence="1">
    <location>
        <begin position="7"/>
        <end position="20"/>
    </location>
</feature>
<organism evidence="3 4">
    <name type="scientific">Rodentibacter caecimuris</name>
    <dbReference type="NCBI Taxonomy" id="1796644"/>
    <lineage>
        <taxon>Bacteria</taxon>
        <taxon>Pseudomonadati</taxon>
        <taxon>Pseudomonadota</taxon>
        <taxon>Gammaproteobacteria</taxon>
        <taxon>Pasteurellales</taxon>
        <taxon>Pasteurellaceae</taxon>
        <taxon>Rodentibacter</taxon>
    </lineage>
</organism>
<feature type="region of interest" description="Disordered" evidence="1">
    <location>
        <begin position="1"/>
        <end position="21"/>
    </location>
</feature>
<evidence type="ECO:0000313" key="3">
    <source>
        <dbReference type="EMBL" id="OOF78173.1"/>
    </source>
</evidence>
<name>A0A1V3KLW6_9PAST</name>
<feature type="region of interest" description="Disordered" evidence="1">
    <location>
        <begin position="38"/>
        <end position="64"/>
    </location>
</feature>
<dbReference type="Proteomes" id="UP000189114">
    <property type="component" value="Unassembled WGS sequence"/>
</dbReference>
<feature type="compositionally biased region" description="Basic and acidic residues" evidence="1">
    <location>
        <begin position="38"/>
        <end position="48"/>
    </location>
</feature>
<feature type="domain" description="Ribbon-helix-helix protein CopG" evidence="2">
    <location>
        <begin position="68"/>
        <end position="104"/>
    </location>
</feature>
<protein>
    <recommendedName>
        <fullName evidence="2">Ribbon-helix-helix protein CopG domain-containing protein</fullName>
    </recommendedName>
</protein>
<dbReference type="AlphaFoldDB" id="A0A1V3KLW6"/>
<sequence>MNKKISNKNLNQDSSDVSNDTSEDILLKKLNELKAENEALKAEDEARKEKNRKAQQKHRENKKVNEERRIQIYVKEDVLNRLNELRKQENKTQGKVIEDLILNATNKQ</sequence>
<proteinExistence type="predicted"/>
<accession>A0A1V3KLW6</accession>
<reference evidence="4" key="1">
    <citation type="submission" date="2016-10" db="EMBL/GenBank/DDBJ databases">
        <title>Rodentibacter gen. nov. and new species.</title>
        <authorList>
            <person name="Christensen H."/>
        </authorList>
    </citation>
    <scope>NUCLEOTIDE SEQUENCE [LARGE SCALE GENOMIC DNA]</scope>
    <source>
        <strain evidence="4">Ppn152</strain>
    </source>
</reference>
<dbReference type="EMBL" id="MLAE01000030">
    <property type="protein sequence ID" value="OOF78173.1"/>
    <property type="molecule type" value="Genomic_DNA"/>
</dbReference>
<dbReference type="Pfam" id="PF01402">
    <property type="entry name" value="RHH_1"/>
    <property type="match status" value="1"/>
</dbReference>
<dbReference type="GO" id="GO:0006355">
    <property type="term" value="P:regulation of DNA-templated transcription"/>
    <property type="evidence" value="ECO:0007669"/>
    <property type="project" value="InterPro"/>
</dbReference>
<dbReference type="InterPro" id="IPR002145">
    <property type="entry name" value="CopG"/>
</dbReference>
<gene>
    <name evidence="3" type="ORF">BKG96_06680</name>
</gene>
<evidence type="ECO:0000259" key="2">
    <source>
        <dbReference type="Pfam" id="PF01402"/>
    </source>
</evidence>
<evidence type="ECO:0000256" key="1">
    <source>
        <dbReference type="SAM" id="MobiDB-lite"/>
    </source>
</evidence>
<feature type="compositionally biased region" description="Basic residues" evidence="1">
    <location>
        <begin position="49"/>
        <end position="61"/>
    </location>
</feature>
<dbReference type="RefSeq" id="WP_077586847.1">
    <property type="nucleotide sequence ID" value="NZ_MLAE01000030.1"/>
</dbReference>
<comment type="caution">
    <text evidence="3">The sequence shown here is derived from an EMBL/GenBank/DDBJ whole genome shotgun (WGS) entry which is preliminary data.</text>
</comment>
<evidence type="ECO:0000313" key="4">
    <source>
        <dbReference type="Proteomes" id="UP000189114"/>
    </source>
</evidence>